<dbReference type="EMBL" id="JAUJYO010000008">
    <property type="protein sequence ID" value="KAK1310593.1"/>
    <property type="molecule type" value="Genomic_DNA"/>
</dbReference>
<name>A0AAV9ECB4_ACOCL</name>
<reference evidence="1" key="2">
    <citation type="submission" date="2023-06" db="EMBL/GenBank/DDBJ databases">
        <authorList>
            <person name="Ma L."/>
            <person name="Liu K.-W."/>
            <person name="Li Z."/>
            <person name="Hsiao Y.-Y."/>
            <person name="Qi Y."/>
            <person name="Fu T."/>
            <person name="Tang G."/>
            <person name="Zhang D."/>
            <person name="Sun W.-H."/>
            <person name="Liu D.-K."/>
            <person name="Li Y."/>
            <person name="Chen G.-Z."/>
            <person name="Liu X.-D."/>
            <person name="Liao X.-Y."/>
            <person name="Jiang Y.-T."/>
            <person name="Yu X."/>
            <person name="Hao Y."/>
            <person name="Huang J."/>
            <person name="Zhao X.-W."/>
            <person name="Ke S."/>
            <person name="Chen Y.-Y."/>
            <person name="Wu W.-L."/>
            <person name="Hsu J.-L."/>
            <person name="Lin Y.-F."/>
            <person name="Huang M.-D."/>
            <person name="Li C.-Y."/>
            <person name="Huang L."/>
            <person name="Wang Z.-W."/>
            <person name="Zhao X."/>
            <person name="Zhong W.-Y."/>
            <person name="Peng D.-H."/>
            <person name="Ahmad S."/>
            <person name="Lan S."/>
            <person name="Zhang J.-S."/>
            <person name="Tsai W.-C."/>
            <person name="Van De Peer Y."/>
            <person name="Liu Z.-J."/>
        </authorList>
    </citation>
    <scope>NUCLEOTIDE SEQUENCE</scope>
    <source>
        <strain evidence="1">CP</strain>
        <tissue evidence="1">Leaves</tissue>
    </source>
</reference>
<organism evidence="1 2">
    <name type="scientific">Acorus calamus</name>
    <name type="common">Sweet flag</name>
    <dbReference type="NCBI Taxonomy" id="4465"/>
    <lineage>
        <taxon>Eukaryota</taxon>
        <taxon>Viridiplantae</taxon>
        <taxon>Streptophyta</taxon>
        <taxon>Embryophyta</taxon>
        <taxon>Tracheophyta</taxon>
        <taxon>Spermatophyta</taxon>
        <taxon>Magnoliopsida</taxon>
        <taxon>Liliopsida</taxon>
        <taxon>Acoraceae</taxon>
        <taxon>Acorus</taxon>
    </lineage>
</organism>
<evidence type="ECO:0000313" key="2">
    <source>
        <dbReference type="Proteomes" id="UP001180020"/>
    </source>
</evidence>
<keyword evidence="2" id="KW-1185">Reference proteome</keyword>
<proteinExistence type="predicted"/>
<dbReference type="AlphaFoldDB" id="A0AAV9ECB4"/>
<comment type="caution">
    <text evidence="1">The sequence shown here is derived from an EMBL/GenBank/DDBJ whole genome shotgun (WGS) entry which is preliminary data.</text>
</comment>
<dbReference type="Proteomes" id="UP001180020">
    <property type="component" value="Unassembled WGS sequence"/>
</dbReference>
<gene>
    <name evidence="1" type="ORF">QJS10_CPA08g00932</name>
</gene>
<protein>
    <submittedName>
        <fullName evidence="1">Uncharacterized protein</fullName>
    </submittedName>
</protein>
<sequence>MTPPPVTSSLPSPAVMLRDLLNPDGGDLFRISLSKKVEETGWGGGDSRRYVVDLDFAGEFEIVRPMAEYERGNSFFTRITRLCKGLAVVLVAGYALL</sequence>
<evidence type="ECO:0000313" key="1">
    <source>
        <dbReference type="EMBL" id="KAK1310593.1"/>
    </source>
</evidence>
<accession>A0AAV9ECB4</accession>
<reference evidence="1" key="1">
    <citation type="journal article" date="2023" name="Nat. Commun.">
        <title>Diploid and tetraploid genomes of Acorus and the evolution of monocots.</title>
        <authorList>
            <person name="Ma L."/>
            <person name="Liu K.W."/>
            <person name="Li Z."/>
            <person name="Hsiao Y.Y."/>
            <person name="Qi Y."/>
            <person name="Fu T."/>
            <person name="Tang G.D."/>
            <person name="Zhang D."/>
            <person name="Sun W.H."/>
            <person name="Liu D.K."/>
            <person name="Li Y."/>
            <person name="Chen G.Z."/>
            <person name="Liu X.D."/>
            <person name="Liao X.Y."/>
            <person name="Jiang Y.T."/>
            <person name="Yu X."/>
            <person name="Hao Y."/>
            <person name="Huang J."/>
            <person name="Zhao X.W."/>
            <person name="Ke S."/>
            <person name="Chen Y.Y."/>
            <person name="Wu W.L."/>
            <person name="Hsu J.L."/>
            <person name="Lin Y.F."/>
            <person name="Huang M.D."/>
            <person name="Li C.Y."/>
            <person name="Huang L."/>
            <person name="Wang Z.W."/>
            <person name="Zhao X."/>
            <person name="Zhong W.Y."/>
            <person name="Peng D.H."/>
            <person name="Ahmad S."/>
            <person name="Lan S."/>
            <person name="Zhang J.S."/>
            <person name="Tsai W.C."/>
            <person name="Van de Peer Y."/>
            <person name="Liu Z.J."/>
        </authorList>
    </citation>
    <scope>NUCLEOTIDE SEQUENCE</scope>
    <source>
        <strain evidence="1">CP</strain>
    </source>
</reference>